<reference evidence="1 2" key="1">
    <citation type="submission" date="2020-06" db="EMBL/GenBank/DDBJ databases">
        <title>Description of novel acetic acid bacteria.</title>
        <authorList>
            <person name="Sombolestani A."/>
        </authorList>
    </citation>
    <scope>NUCLEOTIDE SEQUENCE [LARGE SCALE GENOMIC DNA]</scope>
    <source>
        <strain evidence="1 2">LMG 27010</strain>
    </source>
</reference>
<keyword evidence="2" id="KW-1185">Reference proteome</keyword>
<dbReference type="EMBL" id="JABXXR010000109">
    <property type="protein sequence ID" value="NVN41288.1"/>
    <property type="molecule type" value="Genomic_DNA"/>
</dbReference>
<dbReference type="AlphaFoldDB" id="A0A850PBG2"/>
<gene>
    <name evidence="1" type="ORF">HUK82_12050</name>
</gene>
<organism evidence="1 2">
    <name type="scientific">Ameyamaea chiangmaiensis</name>
    <dbReference type="NCBI Taxonomy" id="442969"/>
    <lineage>
        <taxon>Bacteria</taxon>
        <taxon>Pseudomonadati</taxon>
        <taxon>Pseudomonadota</taxon>
        <taxon>Alphaproteobacteria</taxon>
        <taxon>Acetobacterales</taxon>
        <taxon>Acetobacteraceae</taxon>
        <taxon>Ameyamaea</taxon>
    </lineage>
</organism>
<evidence type="ECO:0000313" key="2">
    <source>
        <dbReference type="Proteomes" id="UP000585665"/>
    </source>
</evidence>
<protein>
    <submittedName>
        <fullName evidence="1">Uncharacterized protein</fullName>
    </submittedName>
</protein>
<proteinExistence type="predicted"/>
<comment type="caution">
    <text evidence="1">The sequence shown here is derived from an EMBL/GenBank/DDBJ whole genome shotgun (WGS) entry which is preliminary data.</text>
</comment>
<dbReference type="RefSeq" id="WP_176614197.1">
    <property type="nucleotide sequence ID" value="NZ_JABXXR010000109.1"/>
</dbReference>
<accession>A0A850PBG2</accession>
<name>A0A850PBG2_9PROT</name>
<sequence length="144" mass="15654">MRKTIVTSGECPEALMASAITARPELSTLLDRYLASGRPNGFELLRTAAEDAAQYRVFRQWSCGTGVPMATPELCVQLLPQTAMIALQAETGLGPEALSIELAGALPCAVRRHALACSVGHSAPFEKRARDIGRHEPPSRRQWR</sequence>
<dbReference type="Proteomes" id="UP000585665">
    <property type="component" value="Unassembled WGS sequence"/>
</dbReference>
<evidence type="ECO:0000313" key="1">
    <source>
        <dbReference type="EMBL" id="NVN41288.1"/>
    </source>
</evidence>